<feature type="compositionally biased region" description="Polar residues" evidence="1">
    <location>
        <begin position="20"/>
        <end position="42"/>
    </location>
</feature>
<protein>
    <submittedName>
        <fullName evidence="3">Uncharacterized protein</fullName>
    </submittedName>
</protein>
<accession>A0A915K172</accession>
<dbReference type="WBParaSite" id="nRc.2.0.1.t31960-RA">
    <property type="protein sequence ID" value="nRc.2.0.1.t31960-RA"/>
    <property type="gene ID" value="nRc.2.0.1.g31960"/>
</dbReference>
<evidence type="ECO:0000313" key="3">
    <source>
        <dbReference type="WBParaSite" id="nRc.2.0.1.t31960-RA"/>
    </source>
</evidence>
<sequence>MSTIKTVLRTCQEYVKQKMAGSNDSPLGNSPKPCSSSKNEDK</sequence>
<evidence type="ECO:0000256" key="1">
    <source>
        <dbReference type="SAM" id="MobiDB-lite"/>
    </source>
</evidence>
<name>A0A915K172_ROMCU</name>
<organism evidence="2 3">
    <name type="scientific">Romanomermis culicivorax</name>
    <name type="common">Nematode worm</name>
    <dbReference type="NCBI Taxonomy" id="13658"/>
    <lineage>
        <taxon>Eukaryota</taxon>
        <taxon>Metazoa</taxon>
        <taxon>Ecdysozoa</taxon>
        <taxon>Nematoda</taxon>
        <taxon>Enoplea</taxon>
        <taxon>Dorylaimia</taxon>
        <taxon>Mermithida</taxon>
        <taxon>Mermithoidea</taxon>
        <taxon>Mermithidae</taxon>
        <taxon>Romanomermis</taxon>
    </lineage>
</organism>
<reference evidence="3" key="1">
    <citation type="submission" date="2022-11" db="UniProtKB">
        <authorList>
            <consortium name="WormBaseParasite"/>
        </authorList>
    </citation>
    <scope>IDENTIFICATION</scope>
</reference>
<proteinExistence type="predicted"/>
<dbReference type="Proteomes" id="UP000887565">
    <property type="component" value="Unplaced"/>
</dbReference>
<dbReference type="AlphaFoldDB" id="A0A915K172"/>
<feature type="region of interest" description="Disordered" evidence="1">
    <location>
        <begin position="18"/>
        <end position="42"/>
    </location>
</feature>
<keyword evidence="2" id="KW-1185">Reference proteome</keyword>
<evidence type="ECO:0000313" key="2">
    <source>
        <dbReference type="Proteomes" id="UP000887565"/>
    </source>
</evidence>